<feature type="transmembrane region" description="Helical" evidence="1">
    <location>
        <begin position="197"/>
        <end position="215"/>
    </location>
</feature>
<keyword evidence="1" id="KW-0472">Membrane</keyword>
<gene>
    <name evidence="2" type="ORF">BLNAU_18192</name>
</gene>
<comment type="caution">
    <text evidence="2">The sequence shown here is derived from an EMBL/GenBank/DDBJ whole genome shotgun (WGS) entry which is preliminary data.</text>
</comment>
<dbReference type="Proteomes" id="UP001281761">
    <property type="component" value="Unassembled WGS sequence"/>
</dbReference>
<keyword evidence="1" id="KW-0812">Transmembrane</keyword>
<name>A0ABQ9X5M9_9EUKA</name>
<evidence type="ECO:0000313" key="3">
    <source>
        <dbReference type="Proteomes" id="UP001281761"/>
    </source>
</evidence>
<evidence type="ECO:0000256" key="1">
    <source>
        <dbReference type="SAM" id="Phobius"/>
    </source>
</evidence>
<keyword evidence="3" id="KW-1185">Reference proteome</keyword>
<protein>
    <recommendedName>
        <fullName evidence="4">Transmembrane protein</fullName>
    </recommendedName>
</protein>
<evidence type="ECO:0000313" key="2">
    <source>
        <dbReference type="EMBL" id="KAK2946893.1"/>
    </source>
</evidence>
<reference evidence="2 3" key="1">
    <citation type="journal article" date="2022" name="bioRxiv">
        <title>Genomics of Preaxostyla Flagellates Illuminates Evolutionary Transitions and the Path Towards Mitochondrial Loss.</title>
        <authorList>
            <person name="Novak L.V.F."/>
            <person name="Treitli S.C."/>
            <person name="Pyrih J."/>
            <person name="Halakuc P."/>
            <person name="Pipaliya S.V."/>
            <person name="Vacek V."/>
            <person name="Brzon O."/>
            <person name="Soukal P."/>
            <person name="Eme L."/>
            <person name="Dacks J.B."/>
            <person name="Karnkowska A."/>
            <person name="Elias M."/>
            <person name="Hampl V."/>
        </authorList>
    </citation>
    <scope>NUCLEOTIDE SEQUENCE [LARGE SCALE GENOMIC DNA]</scope>
    <source>
        <strain evidence="2">NAU3</strain>
        <tissue evidence="2">Gut</tissue>
    </source>
</reference>
<accession>A0ABQ9X5M9</accession>
<dbReference type="EMBL" id="JARBJD010000216">
    <property type="protein sequence ID" value="KAK2946893.1"/>
    <property type="molecule type" value="Genomic_DNA"/>
</dbReference>
<proteinExistence type="predicted"/>
<sequence>MDNPTKKKKKRVCVECGGERCGQSHISPRILKRGLLRWCSVSLPARHSVRFCCFPSSQPTAISSFPRVPLGLALAKSEETAGDQLPWRRRERRKATPSFVSRPDTCGEMCGGVVQFSLFASSASLLLFLRPLSSSHPCLFDASHLSSIQSLPVVPLVFLVFPSPFPFVSSTRVFLPFVLHLTLPLFPTLPSQLVHDIGVLVLTGSGLILFVVWKVHAQQVVPFDQSDSNRISVSVFVVS</sequence>
<evidence type="ECO:0008006" key="4">
    <source>
        <dbReference type="Google" id="ProtNLM"/>
    </source>
</evidence>
<keyword evidence="1" id="KW-1133">Transmembrane helix</keyword>
<organism evidence="2 3">
    <name type="scientific">Blattamonas nauphoetae</name>
    <dbReference type="NCBI Taxonomy" id="2049346"/>
    <lineage>
        <taxon>Eukaryota</taxon>
        <taxon>Metamonada</taxon>
        <taxon>Preaxostyla</taxon>
        <taxon>Oxymonadida</taxon>
        <taxon>Blattamonas</taxon>
    </lineage>
</organism>